<dbReference type="InterPro" id="IPR050360">
    <property type="entry name" value="MFS_Sugar_Transporters"/>
</dbReference>
<reference evidence="3 4" key="2">
    <citation type="submission" date="2021-10" db="EMBL/GenBank/DDBJ databases">
        <authorList>
            <person name="Piombo E."/>
        </authorList>
    </citation>
    <scope>NUCLEOTIDE SEQUENCE [LARGE SCALE GENOMIC DNA]</scope>
</reference>
<evidence type="ECO:0000313" key="3">
    <source>
        <dbReference type="EMBL" id="CAG9983840.1"/>
    </source>
</evidence>
<protein>
    <submittedName>
        <fullName evidence="3">Uncharacterized protein</fullName>
    </submittedName>
</protein>
<dbReference type="OrthoDB" id="6612291at2759"/>
<keyword evidence="2" id="KW-1133">Transmembrane helix</keyword>
<dbReference type="AlphaFoldDB" id="A0A9N9UBW5"/>
<sequence length="121" mass="13672">MTTASNWLPNWALAYATPYIVGSGPGNADLQSKVFFNWASFCLIDAVFVYLYIYETKAVIPNHPNRALSLEEVDELFDTVSVAWKSKHFTPTVHFADMFHERDSKGEAKDKRVEDVLRAAA</sequence>
<proteinExistence type="predicted"/>
<dbReference type="Gene3D" id="1.20.1250.20">
    <property type="entry name" value="MFS general substrate transporter like domains"/>
    <property type="match status" value="1"/>
</dbReference>
<comment type="subcellular location">
    <subcellularLocation>
        <location evidence="1">Membrane</location>
        <topology evidence="1">Multi-pass membrane protein</topology>
    </subcellularLocation>
</comment>
<evidence type="ECO:0000313" key="4">
    <source>
        <dbReference type="Proteomes" id="UP000754883"/>
    </source>
</evidence>
<name>A0A9N9UBW5_9HYPO</name>
<dbReference type="PANTHER" id="PTHR48022">
    <property type="entry name" value="PLASTIDIC GLUCOSE TRANSPORTER 4"/>
    <property type="match status" value="1"/>
</dbReference>
<accession>A0A9N9UBW5</accession>
<dbReference type="InterPro" id="IPR036259">
    <property type="entry name" value="MFS_trans_sf"/>
</dbReference>
<evidence type="ECO:0000256" key="1">
    <source>
        <dbReference type="ARBA" id="ARBA00004141"/>
    </source>
</evidence>
<keyword evidence="2" id="KW-0472">Membrane</keyword>
<gene>
    <name evidence="3" type="ORF">CBYS24578_00017930</name>
</gene>
<keyword evidence="4" id="KW-1185">Reference proteome</keyword>
<dbReference type="PANTHER" id="PTHR48022:SF17">
    <property type="entry name" value="HEXOSE TRANSPORTER"/>
    <property type="match status" value="1"/>
</dbReference>
<evidence type="ECO:0000256" key="2">
    <source>
        <dbReference type="SAM" id="Phobius"/>
    </source>
</evidence>
<organism evidence="3 4">
    <name type="scientific">Clonostachys byssicola</name>
    <dbReference type="NCBI Taxonomy" id="160290"/>
    <lineage>
        <taxon>Eukaryota</taxon>
        <taxon>Fungi</taxon>
        <taxon>Dikarya</taxon>
        <taxon>Ascomycota</taxon>
        <taxon>Pezizomycotina</taxon>
        <taxon>Sordariomycetes</taxon>
        <taxon>Hypocreomycetidae</taxon>
        <taxon>Hypocreales</taxon>
        <taxon>Bionectriaceae</taxon>
        <taxon>Clonostachys</taxon>
    </lineage>
</organism>
<dbReference type="GO" id="GO:0016020">
    <property type="term" value="C:membrane"/>
    <property type="evidence" value="ECO:0007669"/>
    <property type="project" value="UniProtKB-SubCell"/>
</dbReference>
<keyword evidence="2" id="KW-0812">Transmembrane</keyword>
<dbReference type="GO" id="GO:0005351">
    <property type="term" value="F:carbohydrate:proton symporter activity"/>
    <property type="evidence" value="ECO:0007669"/>
    <property type="project" value="TreeGrafter"/>
</dbReference>
<comment type="caution">
    <text evidence="3">The sequence shown here is derived from an EMBL/GenBank/DDBJ whole genome shotgun (WGS) entry which is preliminary data.</text>
</comment>
<feature type="transmembrane region" description="Helical" evidence="2">
    <location>
        <begin position="35"/>
        <end position="53"/>
    </location>
</feature>
<reference evidence="4" key="1">
    <citation type="submission" date="2019-06" db="EMBL/GenBank/DDBJ databases">
        <authorList>
            <person name="Broberg M."/>
        </authorList>
    </citation>
    <scope>NUCLEOTIDE SEQUENCE [LARGE SCALE GENOMIC DNA]</scope>
</reference>
<dbReference type="Proteomes" id="UP000754883">
    <property type="component" value="Unassembled WGS sequence"/>
</dbReference>
<dbReference type="EMBL" id="CABFNO020001373">
    <property type="protein sequence ID" value="CAG9983840.1"/>
    <property type="molecule type" value="Genomic_DNA"/>
</dbReference>